<dbReference type="AlphaFoldDB" id="A0AA97J7Q8"/>
<dbReference type="PROSITE" id="PS50259">
    <property type="entry name" value="G_PROTEIN_RECEP_F3_4"/>
    <property type="match status" value="1"/>
</dbReference>
<feature type="transmembrane region" description="Helical" evidence="12">
    <location>
        <begin position="431"/>
        <end position="454"/>
    </location>
</feature>
<evidence type="ECO:0000256" key="6">
    <source>
        <dbReference type="ARBA" id="ARBA00022989"/>
    </source>
</evidence>
<dbReference type="RefSeq" id="XP_054832634.1">
    <property type="nucleotide sequence ID" value="XM_054976659.1"/>
</dbReference>
<dbReference type="InterPro" id="IPR038550">
    <property type="entry name" value="GPCR_3_9-Cys_sf"/>
</dbReference>
<accession>A0AA97J7Q8</accession>
<evidence type="ECO:0000256" key="12">
    <source>
        <dbReference type="SAM" id="Phobius"/>
    </source>
</evidence>
<dbReference type="GO" id="GO:0004930">
    <property type="term" value="F:G protein-coupled receptor activity"/>
    <property type="evidence" value="ECO:0007669"/>
    <property type="project" value="UniProtKB-KW"/>
</dbReference>
<protein>
    <submittedName>
        <fullName evidence="15">Vomeronasal type-2 receptor 26-like</fullName>
    </submittedName>
</protein>
<name>A0AA97J7Q8_EUBMA</name>
<proteinExistence type="inferred from homology"/>
<dbReference type="Pfam" id="PF00003">
    <property type="entry name" value="7tm_3"/>
    <property type="match status" value="1"/>
</dbReference>
<feature type="transmembrane region" description="Helical" evidence="12">
    <location>
        <begin position="498"/>
        <end position="521"/>
    </location>
</feature>
<dbReference type="GeneID" id="129327913"/>
<gene>
    <name evidence="15" type="primary">LOC129327913</name>
</gene>
<dbReference type="PRINTS" id="PR00248">
    <property type="entry name" value="GPCRMGR"/>
</dbReference>
<keyword evidence="8 12" id="KW-0472">Membrane</keyword>
<evidence type="ECO:0000256" key="3">
    <source>
        <dbReference type="ARBA" id="ARBA00022475"/>
    </source>
</evidence>
<keyword evidence="11" id="KW-0807">Transducer</keyword>
<feature type="transmembrane region" description="Helical" evidence="12">
    <location>
        <begin position="387"/>
        <end position="405"/>
    </location>
</feature>
<evidence type="ECO:0000256" key="4">
    <source>
        <dbReference type="ARBA" id="ARBA00022692"/>
    </source>
</evidence>
<dbReference type="InterPro" id="IPR000337">
    <property type="entry name" value="GPCR_3"/>
</dbReference>
<dbReference type="Pfam" id="PF07562">
    <property type="entry name" value="NCD3G"/>
    <property type="match status" value="1"/>
</dbReference>
<feature type="transmembrane region" description="Helical" evidence="12">
    <location>
        <begin position="466"/>
        <end position="486"/>
    </location>
</feature>
<dbReference type="Pfam" id="PF01094">
    <property type="entry name" value="ANF_receptor"/>
    <property type="match status" value="1"/>
</dbReference>
<evidence type="ECO:0000256" key="2">
    <source>
        <dbReference type="ARBA" id="ARBA00007242"/>
    </source>
</evidence>
<dbReference type="SUPFAM" id="SSF53822">
    <property type="entry name" value="Periplasmic binding protein-like I"/>
    <property type="match status" value="1"/>
</dbReference>
<dbReference type="Proteomes" id="UP001190640">
    <property type="component" value="Chromosome 4"/>
</dbReference>
<dbReference type="PROSITE" id="PS00981">
    <property type="entry name" value="G_PROTEIN_RECEP_F3_3"/>
    <property type="match status" value="1"/>
</dbReference>
<feature type="domain" description="G-protein coupled receptors family 3 profile" evidence="13">
    <location>
        <begin position="272"/>
        <end position="536"/>
    </location>
</feature>
<dbReference type="InterPro" id="IPR028082">
    <property type="entry name" value="Peripla_BP_I"/>
</dbReference>
<dbReference type="FunFam" id="2.10.50.30:FF:000002">
    <property type="entry name" value="Vomeronasal 2 receptor, h1"/>
    <property type="match status" value="1"/>
</dbReference>
<keyword evidence="6 12" id="KW-1133">Transmembrane helix</keyword>
<evidence type="ECO:0000256" key="10">
    <source>
        <dbReference type="ARBA" id="ARBA00023180"/>
    </source>
</evidence>
<evidence type="ECO:0000259" key="13">
    <source>
        <dbReference type="PROSITE" id="PS50259"/>
    </source>
</evidence>
<evidence type="ECO:0000256" key="11">
    <source>
        <dbReference type="ARBA" id="ARBA00023224"/>
    </source>
</evidence>
<feature type="transmembrane region" description="Helical" evidence="12">
    <location>
        <begin position="342"/>
        <end position="366"/>
    </location>
</feature>
<dbReference type="CDD" id="cd15283">
    <property type="entry name" value="7tmC_V2R_pheromone"/>
    <property type="match status" value="1"/>
</dbReference>
<dbReference type="PRINTS" id="PR01535">
    <property type="entry name" value="VOMERONASL2R"/>
</dbReference>
<evidence type="ECO:0000256" key="1">
    <source>
        <dbReference type="ARBA" id="ARBA00004651"/>
    </source>
</evidence>
<comment type="subcellular location">
    <subcellularLocation>
        <location evidence="1">Cell membrane</location>
        <topology evidence="1">Multi-pass membrane protein</topology>
    </subcellularLocation>
</comment>
<dbReference type="PANTHER" id="PTHR24061">
    <property type="entry name" value="CALCIUM-SENSING RECEPTOR-RELATED"/>
    <property type="match status" value="1"/>
</dbReference>
<feature type="transmembrane region" description="Helical" evidence="12">
    <location>
        <begin position="272"/>
        <end position="291"/>
    </location>
</feature>
<keyword evidence="14" id="KW-1185">Reference proteome</keyword>
<sequence length="540" mass="60736">MVTKFYQHVLAVAFAVNEINKNSKILPNITLGSFIYDSYYNAELTYRSTLNLIFSSQSFSPNYECYDQKKTIAVIGGLGFDTSSHITEILGIYKIPQLTYGSFTTEEKDVAEFPSFYRFCLDLTAKQWQEVAGFKFKSYILGREMGARYDIMNTVISPNKSFHKMKVGKVYPDAIEEQQLVVYEDIIVWQTAFNQVLPISLCNDYCHPGYRKKKKEGGKFCCYDCAPCPGGEISNQSDMDDCIKCPDDQYPSKEHDSCVPKRISFLSYQEPLGISLASVAIAFALITAFVLGTFMKHKDTPIVKANNRDITYMLLVSLLLCFLCSLLFLGEPRKMTCLFRQSAFGIIFSVAVSCVLAKTITVVQVFMAIKPGSSLRKWMGKKLANSIVISCSFIQGGICIAWLGASPPFPDLDTQTFNEEIVVECNEGSFIMFYVVLSYMGLLSVVSFTVAFLARKLPDSFNEAKFVTFSMLVFCSVWMCFIPTYLSAKGKYTVAVELFSILASSSGLLVCIFSPKCYIILLRPELNSRGQLMRRKQETI</sequence>
<dbReference type="InterPro" id="IPR017978">
    <property type="entry name" value="GPCR_3_C"/>
</dbReference>
<evidence type="ECO:0000256" key="8">
    <source>
        <dbReference type="ARBA" id="ARBA00023136"/>
    </source>
</evidence>
<dbReference type="InterPro" id="IPR017979">
    <property type="entry name" value="GPCR_3_CS"/>
</dbReference>
<reference evidence="15" key="1">
    <citation type="submission" date="2025-08" db="UniProtKB">
        <authorList>
            <consortium name="RefSeq"/>
        </authorList>
    </citation>
    <scope>IDENTIFICATION</scope>
    <source>
        <tissue evidence="15">Blood</tissue>
    </source>
</reference>
<evidence type="ECO:0000313" key="14">
    <source>
        <dbReference type="Proteomes" id="UP001190640"/>
    </source>
</evidence>
<keyword evidence="9" id="KW-0675">Receptor</keyword>
<dbReference type="GO" id="GO:0005886">
    <property type="term" value="C:plasma membrane"/>
    <property type="evidence" value="ECO:0007669"/>
    <property type="project" value="UniProtKB-SubCell"/>
</dbReference>
<dbReference type="PANTHER" id="PTHR24061:SF599">
    <property type="entry name" value="G-PROTEIN COUPLED RECEPTORS FAMILY 3 PROFILE DOMAIN-CONTAINING PROTEIN"/>
    <property type="match status" value="1"/>
</dbReference>
<dbReference type="Gene3D" id="3.40.50.2300">
    <property type="match status" value="2"/>
</dbReference>
<feature type="transmembrane region" description="Helical" evidence="12">
    <location>
        <begin position="312"/>
        <end position="330"/>
    </location>
</feature>
<evidence type="ECO:0000256" key="7">
    <source>
        <dbReference type="ARBA" id="ARBA00023040"/>
    </source>
</evidence>
<evidence type="ECO:0000313" key="15">
    <source>
        <dbReference type="RefSeq" id="XP_054832634.1"/>
    </source>
</evidence>
<dbReference type="InterPro" id="IPR001828">
    <property type="entry name" value="ANF_lig-bd_rcpt"/>
</dbReference>
<dbReference type="InterPro" id="IPR004073">
    <property type="entry name" value="GPCR_3_vmron_rcpt_2"/>
</dbReference>
<organism evidence="14 15">
    <name type="scientific">Eublepharis macularius</name>
    <name type="common">Leopard gecko</name>
    <name type="synonym">Cyrtodactylus macularius</name>
    <dbReference type="NCBI Taxonomy" id="481883"/>
    <lineage>
        <taxon>Eukaryota</taxon>
        <taxon>Metazoa</taxon>
        <taxon>Chordata</taxon>
        <taxon>Craniata</taxon>
        <taxon>Vertebrata</taxon>
        <taxon>Euteleostomi</taxon>
        <taxon>Lepidosauria</taxon>
        <taxon>Squamata</taxon>
        <taxon>Bifurcata</taxon>
        <taxon>Gekkota</taxon>
        <taxon>Eublepharidae</taxon>
        <taxon>Eublepharinae</taxon>
        <taxon>Eublepharis</taxon>
    </lineage>
</organism>
<dbReference type="Gene3D" id="2.10.50.30">
    <property type="entry name" value="GPCR, family 3, nine cysteines domain"/>
    <property type="match status" value="1"/>
</dbReference>
<keyword evidence="10" id="KW-0325">Glycoprotein</keyword>
<dbReference type="KEGG" id="emc:129327913"/>
<keyword evidence="3" id="KW-1003">Cell membrane</keyword>
<evidence type="ECO:0000256" key="9">
    <source>
        <dbReference type="ARBA" id="ARBA00023170"/>
    </source>
</evidence>
<comment type="similarity">
    <text evidence="2">Belongs to the G-protein coupled receptor 3 family.</text>
</comment>
<keyword evidence="5" id="KW-0732">Signal</keyword>
<keyword evidence="7" id="KW-0297">G-protein coupled receptor</keyword>
<evidence type="ECO:0000256" key="5">
    <source>
        <dbReference type="ARBA" id="ARBA00022729"/>
    </source>
</evidence>
<dbReference type="InterPro" id="IPR011500">
    <property type="entry name" value="GPCR_3_9-Cys_dom"/>
</dbReference>
<keyword evidence="4 12" id="KW-0812">Transmembrane</keyword>
<dbReference type="InterPro" id="IPR000068">
    <property type="entry name" value="GPCR_3_Ca_sens_rcpt-rel"/>
</dbReference>